<evidence type="ECO:0000256" key="8">
    <source>
        <dbReference type="SAM" id="Phobius"/>
    </source>
</evidence>
<keyword evidence="5 8" id="KW-0812">Transmembrane</keyword>
<keyword evidence="2" id="KW-0813">Transport</keyword>
<feature type="transmembrane region" description="Helical" evidence="8">
    <location>
        <begin position="54"/>
        <end position="73"/>
    </location>
</feature>
<dbReference type="GO" id="GO:0009401">
    <property type="term" value="P:phosphoenolpyruvate-dependent sugar phosphotransferase system"/>
    <property type="evidence" value="ECO:0007669"/>
    <property type="project" value="InterPro"/>
</dbReference>
<dbReference type="PROSITE" id="PS51105">
    <property type="entry name" value="PTS_EIIC_TYPE_3"/>
    <property type="match status" value="1"/>
</dbReference>
<dbReference type="SMART" id="SM00052">
    <property type="entry name" value="EAL"/>
    <property type="match status" value="1"/>
</dbReference>
<dbReference type="InterPro" id="IPR003352">
    <property type="entry name" value="PTS_EIIC"/>
</dbReference>
<keyword evidence="4 11" id="KW-0762">Sugar transport</keyword>
<dbReference type="GO" id="GO:0005886">
    <property type="term" value="C:plasma membrane"/>
    <property type="evidence" value="ECO:0007669"/>
    <property type="project" value="UniProtKB-SubCell"/>
</dbReference>
<keyword evidence="3" id="KW-1003">Cell membrane</keyword>
<dbReference type="GO" id="GO:0008982">
    <property type="term" value="F:protein-N(PI)-phosphohistidine-sugar phosphotransferase activity"/>
    <property type="evidence" value="ECO:0007669"/>
    <property type="project" value="InterPro"/>
</dbReference>
<dbReference type="InterPro" id="IPR001633">
    <property type="entry name" value="EAL_dom"/>
</dbReference>
<evidence type="ECO:0000313" key="12">
    <source>
        <dbReference type="Proteomes" id="UP000638014"/>
    </source>
</evidence>
<protein>
    <submittedName>
        <fullName evidence="11">PTS sugar transporter subunit IIC/EAL domain-containing protein</fullName>
    </submittedName>
</protein>
<evidence type="ECO:0000256" key="5">
    <source>
        <dbReference type="ARBA" id="ARBA00022692"/>
    </source>
</evidence>
<feature type="transmembrane region" description="Helical" evidence="8">
    <location>
        <begin position="124"/>
        <end position="142"/>
    </location>
</feature>
<feature type="domain" description="EAL" evidence="9">
    <location>
        <begin position="418"/>
        <end position="668"/>
    </location>
</feature>
<feature type="transmembrane region" description="Helical" evidence="8">
    <location>
        <begin position="296"/>
        <end position="324"/>
    </location>
</feature>
<dbReference type="EMBL" id="JACXAF010000013">
    <property type="protein sequence ID" value="MBD1389923.1"/>
    <property type="molecule type" value="Genomic_DNA"/>
</dbReference>
<sequence>MLQNNHKSIAQLSFFLSLREACIALVPFVILMASSAVLSEYTHRFDWFSESPQIVAAISSCNTVLFGLFSLALVGSMSFYLAKNLGLNTVASPILALCCFVFDATQRSAELDALAFWSEGFSGYAILIPTLSSYLLALIAKLKWLHLVKGSGISHFLKKHINLVLPFAVVFILVSSIMPYIAELFSMLGYLLVAHYEDLSMFPRVLTRIFISQLTWMTGVHGEHIVNMIDGMELSNSLMIAGMPMHTFMSTFVHLGGSGSTWGLILACLVCREQFHEKNVAKLSVPLAMFNVNETLIYGIPIVFNIYFLVPFVFAPMVNAYIAYHVLQTGWLPFTETERSWVTPVLLDAWFMSQSARTVFFQMVLIAISTAIYYPFVRLSIRHNSTYHQLERLRANLTVNTKLDESLEHRFIEVQQQNQMRQSELNQVLQDLEHGELELHYQPKIGLATGLVSGFEALVRLRKPNGNIVGPYFLATLREHNLLNIIDWWVINRVSEDLEKWAAAGYHPKVSLNIDPIDLHEQTVEQLEKALQQFPEQVEVEIIESSYISNQAAMDKMIERLDKSNISTAMDDFGTGYSNLAMLARTNIQTIKFDKSLLDITDEPKGQRLYEQLVVLCKQLGFQIVAEGVETQQQLDFLRSTDIDEVQGWLYAKAMPFQQAHQYMCDSQSSVLTSY</sequence>
<dbReference type="PANTHER" id="PTHR33121:SF70">
    <property type="entry name" value="SIGNALING PROTEIN YKOW"/>
    <property type="match status" value="1"/>
</dbReference>
<feature type="transmembrane region" description="Helical" evidence="8">
    <location>
        <begin position="12"/>
        <end position="34"/>
    </location>
</feature>
<dbReference type="RefSeq" id="WP_191145012.1">
    <property type="nucleotide sequence ID" value="NZ_JACXAF010000013.1"/>
</dbReference>
<evidence type="ECO:0000256" key="7">
    <source>
        <dbReference type="ARBA" id="ARBA00023136"/>
    </source>
</evidence>
<comment type="caution">
    <text evidence="11">The sequence shown here is derived from an EMBL/GenBank/DDBJ whole genome shotgun (WGS) entry which is preliminary data.</text>
</comment>
<evidence type="ECO:0000256" key="3">
    <source>
        <dbReference type="ARBA" id="ARBA00022475"/>
    </source>
</evidence>
<evidence type="ECO:0000256" key="1">
    <source>
        <dbReference type="ARBA" id="ARBA00004651"/>
    </source>
</evidence>
<feature type="transmembrane region" description="Helical" evidence="8">
    <location>
        <begin position="359"/>
        <end position="377"/>
    </location>
</feature>
<keyword evidence="7 8" id="KW-0472">Membrane</keyword>
<dbReference type="Pfam" id="PF00563">
    <property type="entry name" value="EAL"/>
    <property type="match status" value="1"/>
</dbReference>
<evidence type="ECO:0000259" key="10">
    <source>
        <dbReference type="PROSITE" id="PS51105"/>
    </source>
</evidence>
<dbReference type="InterPro" id="IPR004501">
    <property type="entry name" value="PTS_EIIC_3"/>
</dbReference>
<reference evidence="11" key="1">
    <citation type="submission" date="2020-09" db="EMBL/GenBank/DDBJ databases">
        <title>A novel bacterium of genus Neiella, isolated from South China Sea.</title>
        <authorList>
            <person name="Huang H."/>
            <person name="Mo K."/>
            <person name="Hu Y."/>
        </authorList>
    </citation>
    <scope>NUCLEOTIDE SEQUENCE</scope>
    <source>
        <strain evidence="11">HB171785</strain>
    </source>
</reference>
<keyword evidence="12" id="KW-1185">Reference proteome</keyword>
<dbReference type="Gene3D" id="3.20.20.450">
    <property type="entry name" value="EAL domain"/>
    <property type="match status" value="1"/>
</dbReference>
<gene>
    <name evidence="11" type="ORF">IC617_10830</name>
</gene>
<dbReference type="PANTHER" id="PTHR33121">
    <property type="entry name" value="CYCLIC DI-GMP PHOSPHODIESTERASE PDEF"/>
    <property type="match status" value="1"/>
</dbReference>
<evidence type="ECO:0000256" key="6">
    <source>
        <dbReference type="ARBA" id="ARBA00022989"/>
    </source>
</evidence>
<proteinExistence type="predicted"/>
<evidence type="ECO:0000256" key="2">
    <source>
        <dbReference type="ARBA" id="ARBA00022448"/>
    </source>
</evidence>
<dbReference type="Pfam" id="PF02378">
    <property type="entry name" value="PTS_EIIC"/>
    <property type="match status" value="1"/>
</dbReference>
<keyword evidence="6 8" id="KW-1133">Transmembrane helix</keyword>
<feature type="transmembrane region" description="Helical" evidence="8">
    <location>
        <begin position="85"/>
        <end position="104"/>
    </location>
</feature>
<evidence type="ECO:0000256" key="4">
    <source>
        <dbReference type="ARBA" id="ARBA00022597"/>
    </source>
</evidence>
<feature type="transmembrane region" description="Helical" evidence="8">
    <location>
        <begin position="252"/>
        <end position="275"/>
    </location>
</feature>
<feature type="transmembrane region" description="Helical" evidence="8">
    <location>
        <begin position="163"/>
        <end position="182"/>
    </location>
</feature>
<dbReference type="InterPro" id="IPR035919">
    <property type="entry name" value="EAL_sf"/>
</dbReference>
<dbReference type="CDD" id="cd01948">
    <property type="entry name" value="EAL"/>
    <property type="match status" value="1"/>
</dbReference>
<name>A0A8J6QV43_9GAMM</name>
<dbReference type="GO" id="GO:0071111">
    <property type="term" value="F:cyclic-guanylate-specific phosphodiesterase activity"/>
    <property type="evidence" value="ECO:0007669"/>
    <property type="project" value="InterPro"/>
</dbReference>
<dbReference type="Proteomes" id="UP000638014">
    <property type="component" value="Unassembled WGS sequence"/>
</dbReference>
<dbReference type="AlphaFoldDB" id="A0A8J6QV43"/>
<dbReference type="SUPFAM" id="SSF141868">
    <property type="entry name" value="EAL domain-like"/>
    <property type="match status" value="1"/>
</dbReference>
<feature type="domain" description="PTS EIIC type-3" evidence="10">
    <location>
        <begin position="1"/>
        <end position="376"/>
    </location>
</feature>
<dbReference type="PROSITE" id="PS50883">
    <property type="entry name" value="EAL"/>
    <property type="match status" value="1"/>
</dbReference>
<dbReference type="InterPro" id="IPR050706">
    <property type="entry name" value="Cyclic-di-GMP_PDE-like"/>
</dbReference>
<evidence type="ECO:0000259" key="9">
    <source>
        <dbReference type="PROSITE" id="PS50883"/>
    </source>
</evidence>
<organism evidence="11 12">
    <name type="scientific">Neiella litorisoli</name>
    <dbReference type="NCBI Taxonomy" id="2771431"/>
    <lineage>
        <taxon>Bacteria</taxon>
        <taxon>Pseudomonadati</taxon>
        <taxon>Pseudomonadota</taxon>
        <taxon>Gammaproteobacteria</taxon>
        <taxon>Alteromonadales</taxon>
        <taxon>Echinimonadaceae</taxon>
        <taxon>Neiella</taxon>
    </lineage>
</organism>
<accession>A0A8J6QV43</accession>
<comment type="subcellular location">
    <subcellularLocation>
        <location evidence="1">Cell membrane</location>
        <topology evidence="1">Multi-pass membrane protein</topology>
    </subcellularLocation>
</comment>
<evidence type="ECO:0000313" key="11">
    <source>
        <dbReference type="EMBL" id="MBD1389923.1"/>
    </source>
</evidence>